<organism evidence="8 9">
    <name type="scientific">Polyrhizophydium stewartii</name>
    <dbReference type="NCBI Taxonomy" id="2732419"/>
    <lineage>
        <taxon>Eukaryota</taxon>
        <taxon>Fungi</taxon>
        <taxon>Fungi incertae sedis</taxon>
        <taxon>Chytridiomycota</taxon>
        <taxon>Chytridiomycota incertae sedis</taxon>
        <taxon>Chytridiomycetes</taxon>
        <taxon>Rhizophydiales</taxon>
        <taxon>Rhizophydiales incertae sedis</taxon>
        <taxon>Polyrhizophydium</taxon>
    </lineage>
</organism>
<protein>
    <recommendedName>
        <fullName evidence="5">V-type proton ATPase subunit G</fullName>
    </recommendedName>
</protein>
<dbReference type="InterPro" id="IPR005124">
    <property type="entry name" value="V-ATPase_G"/>
</dbReference>
<evidence type="ECO:0000256" key="5">
    <source>
        <dbReference type="RuleBase" id="RU364019"/>
    </source>
</evidence>
<feature type="compositionally biased region" description="Basic residues" evidence="7">
    <location>
        <begin position="1"/>
        <end position="14"/>
    </location>
</feature>
<evidence type="ECO:0000313" key="8">
    <source>
        <dbReference type="EMBL" id="KAL2916925.1"/>
    </source>
</evidence>
<name>A0ABR4NBL4_9FUNG</name>
<comment type="caution">
    <text evidence="8">The sequence shown here is derived from an EMBL/GenBank/DDBJ whole genome shotgun (WGS) entry which is preliminary data.</text>
</comment>
<accession>A0ABR4NBL4</accession>
<dbReference type="Gene3D" id="1.20.5.2950">
    <property type="match status" value="1"/>
</dbReference>
<keyword evidence="2 5" id="KW-0813">Transport</keyword>
<evidence type="ECO:0000313" key="9">
    <source>
        <dbReference type="Proteomes" id="UP001527925"/>
    </source>
</evidence>
<gene>
    <name evidence="8" type="ORF">HK105_203357</name>
</gene>
<reference evidence="8 9" key="1">
    <citation type="submission" date="2023-09" db="EMBL/GenBank/DDBJ databases">
        <title>Pangenome analysis of Batrachochytrium dendrobatidis and related Chytrids.</title>
        <authorList>
            <person name="Yacoub M.N."/>
            <person name="Stajich J.E."/>
            <person name="James T.Y."/>
        </authorList>
    </citation>
    <scope>NUCLEOTIDE SEQUENCE [LARGE SCALE GENOMIC DNA]</scope>
    <source>
        <strain evidence="8 9">JEL0888</strain>
    </source>
</reference>
<keyword evidence="4 5" id="KW-0406">Ion transport</keyword>
<dbReference type="PANTHER" id="PTHR12713:SF11">
    <property type="entry name" value="V-TYPE PROTON ATPASE SUBUNIT G"/>
    <property type="match status" value="1"/>
</dbReference>
<evidence type="ECO:0000256" key="3">
    <source>
        <dbReference type="ARBA" id="ARBA00022781"/>
    </source>
</evidence>
<comment type="subunit">
    <text evidence="5">V-ATPase is a heteromultimeric enzyme made up of two complexes: the ATP-hydrolytic V1 complex and the proton translocation V0 complex.</text>
</comment>
<evidence type="ECO:0000256" key="6">
    <source>
        <dbReference type="SAM" id="Coils"/>
    </source>
</evidence>
<proteinExistence type="inferred from homology"/>
<dbReference type="NCBIfam" id="TIGR01147">
    <property type="entry name" value="V_ATP_synt_G"/>
    <property type="match status" value="1"/>
</dbReference>
<comment type="function">
    <text evidence="5">Subunit of the V1 complex of vacuolar(H+)-ATPase (V-ATPase), a multisubunit enzyme composed of a peripheral complex (V1) that hydrolyzes ATP and a membrane integral complex (V0) that translocates protons. V-ATPase is responsible for acidifying and maintaining the pH of intracellular compartments and in some cell types, is targeted to the plasma membrane, where it is responsible for acidifying the extracellular environment.</text>
</comment>
<dbReference type="Proteomes" id="UP001527925">
    <property type="component" value="Unassembled WGS sequence"/>
</dbReference>
<evidence type="ECO:0000256" key="4">
    <source>
        <dbReference type="ARBA" id="ARBA00023065"/>
    </source>
</evidence>
<dbReference type="Pfam" id="PF03179">
    <property type="entry name" value="V-ATPase_G"/>
    <property type="match status" value="1"/>
</dbReference>
<keyword evidence="3 5" id="KW-0375">Hydrogen ion transport</keyword>
<dbReference type="EMBL" id="JADGIZ020000013">
    <property type="protein sequence ID" value="KAL2916925.1"/>
    <property type="molecule type" value="Genomic_DNA"/>
</dbReference>
<feature type="region of interest" description="Disordered" evidence="7">
    <location>
        <begin position="1"/>
        <end position="21"/>
    </location>
</feature>
<dbReference type="PANTHER" id="PTHR12713">
    <property type="entry name" value="VACUOLAR ATP SYNTHASE SUBUNIT G"/>
    <property type="match status" value="1"/>
</dbReference>
<evidence type="ECO:0000256" key="2">
    <source>
        <dbReference type="ARBA" id="ARBA00022448"/>
    </source>
</evidence>
<evidence type="ECO:0000256" key="1">
    <source>
        <dbReference type="ARBA" id="ARBA00010066"/>
    </source>
</evidence>
<keyword evidence="9" id="KW-1185">Reference proteome</keyword>
<sequence length="135" mass="15032">MASLRRTRARRGLHAPRAQNSQGIQTLLEAEKEAGKIVTKARQYRLQRLKDARTEAAKEIELLKAQKTREFQDFEKQFTGDSDESVQKAHQQTEASLAEIAAAVAKNKDAVIQKLLATIVQCEPKAHSNAKPGKV</sequence>
<feature type="coiled-coil region" evidence="6">
    <location>
        <begin position="46"/>
        <end position="77"/>
    </location>
</feature>
<comment type="similarity">
    <text evidence="1 5">Belongs to the V-ATPase G subunit family.</text>
</comment>
<keyword evidence="6" id="KW-0175">Coiled coil</keyword>
<evidence type="ECO:0000256" key="7">
    <source>
        <dbReference type="SAM" id="MobiDB-lite"/>
    </source>
</evidence>